<keyword evidence="3" id="KW-1185">Reference proteome</keyword>
<keyword evidence="1" id="KW-0732">Signal</keyword>
<evidence type="ECO:0000313" key="3">
    <source>
        <dbReference type="Proteomes" id="UP001176468"/>
    </source>
</evidence>
<accession>A0ABT8ZUR1</accession>
<sequence>MIGNRVRLLLLSGTAAMATFSGAAHAQTAAQSTVAGTQINNQASVTYTVNGGSTQSATSNTASFVVDRKVNFTVINDQANASTKVNLGQTGAITSFKVTNTTNGIQDFLLSPTQGTILPQLLGLVTGTDDFDLSNLKVYVDKNGNGVYDPGTDVATYIDELAPDQSVEVFIVGDVPTTAGISLANVALQVTVAAGGATGTQGAALVDTSLSLGNADMTTDVIFVDNDNDALGPDIARNGQGWAYASYEIGARNVAMSVTKTALVVSDGYNPLTPKALPGAIVQYCLLANNGTLTAAANGVVLTDTIPANTTYIAGSVLVGLPGGTCTLAGAPQDDATVYNSTTNKLTVPVGTLTGGASTAVSFRVTIK</sequence>
<feature type="chain" id="PRO_5045527434" description="DUF11 domain-containing protein" evidence="1">
    <location>
        <begin position="27"/>
        <end position="368"/>
    </location>
</feature>
<evidence type="ECO:0008006" key="4">
    <source>
        <dbReference type="Google" id="ProtNLM"/>
    </source>
</evidence>
<evidence type="ECO:0000313" key="2">
    <source>
        <dbReference type="EMBL" id="MDO7841315.1"/>
    </source>
</evidence>
<dbReference type="RefSeq" id="WP_304559784.1">
    <property type="nucleotide sequence ID" value="NZ_JAUQSZ010000002.1"/>
</dbReference>
<comment type="caution">
    <text evidence="2">The sequence shown here is derived from an EMBL/GenBank/DDBJ whole genome shotgun (WGS) entry which is preliminary data.</text>
</comment>
<organism evidence="2 3">
    <name type="scientific">Sphingomonas immobilis</name>
    <dbReference type="NCBI Taxonomy" id="3063997"/>
    <lineage>
        <taxon>Bacteria</taxon>
        <taxon>Pseudomonadati</taxon>
        <taxon>Pseudomonadota</taxon>
        <taxon>Alphaproteobacteria</taxon>
        <taxon>Sphingomonadales</taxon>
        <taxon>Sphingomonadaceae</taxon>
        <taxon>Sphingomonas</taxon>
    </lineage>
</organism>
<name>A0ABT8ZUR1_9SPHN</name>
<protein>
    <recommendedName>
        <fullName evidence="4">DUF11 domain-containing protein</fullName>
    </recommendedName>
</protein>
<dbReference type="NCBIfam" id="TIGR01451">
    <property type="entry name" value="B_ant_repeat"/>
    <property type="match status" value="1"/>
</dbReference>
<dbReference type="EMBL" id="JAUQSZ010000002">
    <property type="protein sequence ID" value="MDO7841315.1"/>
    <property type="molecule type" value="Genomic_DNA"/>
</dbReference>
<reference evidence="2" key="1">
    <citation type="submission" date="2023-07" db="EMBL/GenBank/DDBJ databases">
        <authorList>
            <person name="Kim M.K."/>
        </authorList>
    </citation>
    <scope>NUCLEOTIDE SEQUENCE</scope>
    <source>
        <strain evidence="2">CA1-15</strain>
    </source>
</reference>
<feature type="signal peptide" evidence="1">
    <location>
        <begin position="1"/>
        <end position="26"/>
    </location>
</feature>
<evidence type="ECO:0000256" key="1">
    <source>
        <dbReference type="SAM" id="SignalP"/>
    </source>
</evidence>
<gene>
    <name evidence="2" type="ORF">Q5H94_03175</name>
</gene>
<dbReference type="Proteomes" id="UP001176468">
    <property type="component" value="Unassembled WGS sequence"/>
</dbReference>
<dbReference type="InterPro" id="IPR047589">
    <property type="entry name" value="DUF11_rpt"/>
</dbReference>
<proteinExistence type="predicted"/>